<comment type="caution">
    <text evidence="1">The sequence shown here is derived from an EMBL/GenBank/DDBJ whole genome shotgun (WGS) entry which is preliminary data.</text>
</comment>
<name>A0A9D4DQK0_DREPO</name>
<evidence type="ECO:0000313" key="1">
    <source>
        <dbReference type="EMBL" id="KAH3752317.1"/>
    </source>
</evidence>
<sequence>MRYVRCENTHTQDLSLALGKQACMRVFKIGAIITMYLNLHARHHEVRYIVSGYTRRTDISAGRLRSDSTYI</sequence>
<gene>
    <name evidence="1" type="ORF">DPMN_186933</name>
</gene>
<accession>A0A9D4DQK0</accession>
<organism evidence="1 2">
    <name type="scientific">Dreissena polymorpha</name>
    <name type="common">Zebra mussel</name>
    <name type="synonym">Mytilus polymorpha</name>
    <dbReference type="NCBI Taxonomy" id="45954"/>
    <lineage>
        <taxon>Eukaryota</taxon>
        <taxon>Metazoa</taxon>
        <taxon>Spiralia</taxon>
        <taxon>Lophotrochozoa</taxon>
        <taxon>Mollusca</taxon>
        <taxon>Bivalvia</taxon>
        <taxon>Autobranchia</taxon>
        <taxon>Heteroconchia</taxon>
        <taxon>Euheterodonta</taxon>
        <taxon>Imparidentia</taxon>
        <taxon>Neoheterodontei</taxon>
        <taxon>Myida</taxon>
        <taxon>Dreissenoidea</taxon>
        <taxon>Dreissenidae</taxon>
        <taxon>Dreissena</taxon>
    </lineage>
</organism>
<reference evidence="1" key="2">
    <citation type="submission" date="2020-11" db="EMBL/GenBank/DDBJ databases">
        <authorList>
            <person name="McCartney M.A."/>
            <person name="Auch B."/>
            <person name="Kono T."/>
            <person name="Mallez S."/>
            <person name="Becker A."/>
            <person name="Gohl D.M."/>
            <person name="Silverstein K.A.T."/>
            <person name="Koren S."/>
            <person name="Bechman K.B."/>
            <person name="Herman A."/>
            <person name="Abrahante J.E."/>
            <person name="Garbe J."/>
        </authorList>
    </citation>
    <scope>NUCLEOTIDE SEQUENCE</scope>
    <source>
        <strain evidence="1">Duluth1</strain>
        <tissue evidence="1">Whole animal</tissue>
    </source>
</reference>
<dbReference type="EMBL" id="JAIWYP010000010">
    <property type="protein sequence ID" value="KAH3752317.1"/>
    <property type="molecule type" value="Genomic_DNA"/>
</dbReference>
<dbReference type="Proteomes" id="UP000828390">
    <property type="component" value="Unassembled WGS sequence"/>
</dbReference>
<dbReference type="AlphaFoldDB" id="A0A9D4DQK0"/>
<protein>
    <submittedName>
        <fullName evidence="1">Uncharacterized protein</fullName>
    </submittedName>
</protein>
<evidence type="ECO:0000313" key="2">
    <source>
        <dbReference type="Proteomes" id="UP000828390"/>
    </source>
</evidence>
<reference evidence="1" key="1">
    <citation type="journal article" date="2019" name="bioRxiv">
        <title>The Genome of the Zebra Mussel, Dreissena polymorpha: A Resource for Invasive Species Research.</title>
        <authorList>
            <person name="McCartney M.A."/>
            <person name="Auch B."/>
            <person name="Kono T."/>
            <person name="Mallez S."/>
            <person name="Zhang Y."/>
            <person name="Obille A."/>
            <person name="Becker A."/>
            <person name="Abrahante J.E."/>
            <person name="Garbe J."/>
            <person name="Badalamenti J.P."/>
            <person name="Herman A."/>
            <person name="Mangelson H."/>
            <person name="Liachko I."/>
            <person name="Sullivan S."/>
            <person name="Sone E.D."/>
            <person name="Koren S."/>
            <person name="Silverstein K.A.T."/>
            <person name="Beckman K.B."/>
            <person name="Gohl D.M."/>
        </authorList>
    </citation>
    <scope>NUCLEOTIDE SEQUENCE</scope>
    <source>
        <strain evidence="1">Duluth1</strain>
        <tissue evidence="1">Whole animal</tissue>
    </source>
</reference>
<keyword evidence="2" id="KW-1185">Reference proteome</keyword>
<proteinExistence type="predicted"/>